<dbReference type="GeneID" id="15807194"/>
<dbReference type="Proteomes" id="UP000031512">
    <property type="component" value="Chromosome 1"/>
</dbReference>
<protein>
    <submittedName>
        <fullName evidence="2">Signal peptide-containing protein</fullName>
    </submittedName>
</protein>
<proteinExistence type="predicted"/>
<dbReference type="AlphaFoldDB" id="L0AWQ3"/>
<dbReference type="KEGG" id="beq:BEWA_028720"/>
<reference evidence="2 3" key="1">
    <citation type="journal article" date="2012" name="BMC Genomics">
        <title>Comparative genomic analysis and phylogenetic position of Theileria equi.</title>
        <authorList>
            <person name="Kappmeyer L.S."/>
            <person name="Thiagarajan M."/>
            <person name="Herndon D.R."/>
            <person name="Ramsay J.D."/>
            <person name="Caler E."/>
            <person name="Djikeng A."/>
            <person name="Gillespie J.J."/>
            <person name="Lau A.O."/>
            <person name="Roalson E.H."/>
            <person name="Silva J.C."/>
            <person name="Silva M.G."/>
            <person name="Suarez C.E."/>
            <person name="Ueti M.W."/>
            <person name="Nene V.M."/>
            <person name="Mealey R.H."/>
            <person name="Knowles D.P."/>
            <person name="Brayton K.A."/>
        </authorList>
    </citation>
    <scope>NUCLEOTIDE SEQUENCE [LARGE SCALE GENOMIC DNA]</scope>
    <source>
        <strain evidence="2 3">WA</strain>
    </source>
</reference>
<evidence type="ECO:0000313" key="3">
    <source>
        <dbReference type="Proteomes" id="UP000031512"/>
    </source>
</evidence>
<gene>
    <name evidence="2" type="ORF">BEWA_028720</name>
</gene>
<evidence type="ECO:0000313" key="2">
    <source>
        <dbReference type="EMBL" id="AFZ80022.1"/>
    </source>
</evidence>
<evidence type="ECO:0000256" key="1">
    <source>
        <dbReference type="SAM" id="SignalP"/>
    </source>
</evidence>
<dbReference type="RefSeq" id="XP_004829688.1">
    <property type="nucleotide sequence ID" value="XM_004829631.1"/>
</dbReference>
<keyword evidence="1" id="KW-0732">Signal</keyword>
<keyword evidence="3" id="KW-1185">Reference proteome</keyword>
<accession>L0AWQ3</accession>
<dbReference type="VEuPathDB" id="PiroplasmaDB:BEWA_028720"/>
<dbReference type="EMBL" id="CP001669">
    <property type="protein sequence ID" value="AFZ80022.1"/>
    <property type="molecule type" value="Genomic_DNA"/>
</dbReference>
<name>L0AWQ3_THEEQ</name>
<organism evidence="2 3">
    <name type="scientific">Theileria equi strain WA</name>
    <dbReference type="NCBI Taxonomy" id="1537102"/>
    <lineage>
        <taxon>Eukaryota</taxon>
        <taxon>Sar</taxon>
        <taxon>Alveolata</taxon>
        <taxon>Apicomplexa</taxon>
        <taxon>Aconoidasida</taxon>
        <taxon>Piroplasmida</taxon>
        <taxon>Theileriidae</taxon>
        <taxon>Theileria</taxon>
    </lineage>
</organism>
<feature type="chain" id="PRO_5003939453" evidence="1">
    <location>
        <begin position="21"/>
        <end position="417"/>
    </location>
</feature>
<sequence>MKIFVLVPVFLISLAVGVLADGPDGSSSVKSPREELTDLQGKLKSDSLHAMENHTKRNEIKEKLQRMIKMIEYVSKDTGRSFGDAMKQVTDMEQEISKHVKKILIKMRPVYHDSNTLILEIDRVLAGTDEDAVTAKIQEAKELLERNKPVLEELEKDYRGKYAQFEALETALRNKGLVILGKEPDPYGIFDDTVGESGYSGSDIRDMFLGKTPIPALTKKLVLEFSLTLRASVFRNYTRVLMIKNQANEYISKGNELSDRFTKLVPDIGKFQTPTKIKEMEDLLYKIKDDISLIMRIFFDFTKLIGILGKLDEYYIIIQEFESSLSEYDDNAVISEDIRIKAVESCKDLVKYLEDIKESYPTWYGNLDKLKSAIKSTEDNLNAANSLCDDSSTSGAMCYGSKGIVIIIGLLLTYSLL</sequence>
<feature type="signal peptide" evidence="1">
    <location>
        <begin position="1"/>
        <end position="20"/>
    </location>
</feature>